<sequence>MSVIAVDGHAFRRVESGAVHDAAQNEVFGEVAAQSRPRPEPAAPLLKVQGLRVQLAGGADVVSDVSFEVAAGRIIGLVGESGSGKTTVASALLGHVRHGARIVEGRIEVAGTDLLSLDEDALRTVRGRVVAHVAQDPATTLNPLLRIGTHMHEVLEVHAPALDRAAREARILDVFADVGLPAEAAFLKRFPHQLSGGQQQRVLLAQAFVLKPRLIVLDEPTTALDVSTQARVLATIRRLCSQHGVAAVYVSHDLAVVRELVDDVIVLYAGRIAEAAPLATLFDAPAHPYSQGLLAAIPDVAERRALQPIPGQAPAPGTRPAGCAFAPRCPLADARCGSEQPALSHLHGGQQAACLKLEAGPAFRIEAAASARRPAAEADGPPLLEVAQIDAWYGSRQVLHNVALRLGAGECVAVVGESGSGKTTLARALAGLGEHAAGSVLYRGQSLSLHARERTADVRHQIQYIFQNPYRALNPRHRVGETLTAAVRHFFGVDRAEARRRAEAVMARVSLQPGLLDAYPRELSGGERQRVAIARALVCEPQLLICDEITSALDVSVQATILALLRELQAGGLSILFVTHDLGVVRALADRVVVLREGRVVEHGAVDDVLDHPFNRYTKQLVEHSPSLIDAAHRPPREDRVIRYSI</sequence>
<feature type="domain" description="ABC transporter" evidence="8">
    <location>
        <begin position="46"/>
        <end position="294"/>
    </location>
</feature>
<dbReference type="PANTHER" id="PTHR43297">
    <property type="entry name" value="OLIGOPEPTIDE TRANSPORT ATP-BINDING PROTEIN APPD"/>
    <property type="match status" value="1"/>
</dbReference>
<dbReference type="Pfam" id="PF08352">
    <property type="entry name" value="oligo_HPY"/>
    <property type="match status" value="1"/>
</dbReference>
<comment type="similarity">
    <text evidence="2">Belongs to the ABC transporter superfamily.</text>
</comment>
<dbReference type="SMART" id="SM00382">
    <property type="entry name" value="AAA"/>
    <property type="match status" value="2"/>
</dbReference>
<keyword evidence="3" id="KW-0813">Transport</keyword>
<name>F5R9R1_METUF</name>
<dbReference type="STRING" id="1000565.METUNv1_00982"/>
<protein>
    <submittedName>
        <fullName evidence="9">Peptide ABC transporter, ATP-binding protein</fullName>
    </submittedName>
</protein>
<dbReference type="PROSITE" id="PS00211">
    <property type="entry name" value="ABC_TRANSPORTER_1"/>
    <property type="match status" value="2"/>
</dbReference>
<dbReference type="GO" id="GO:0005886">
    <property type="term" value="C:plasma membrane"/>
    <property type="evidence" value="ECO:0007669"/>
    <property type="project" value="UniProtKB-SubCell"/>
</dbReference>
<organism evidence="9 10">
    <name type="scientific">Methyloversatilis universalis (strain ATCC BAA-1314 / DSM 25237 / JCM 13912 / CCUG 52030 / FAM5)</name>
    <dbReference type="NCBI Taxonomy" id="1000565"/>
    <lineage>
        <taxon>Bacteria</taxon>
        <taxon>Pseudomonadati</taxon>
        <taxon>Pseudomonadota</taxon>
        <taxon>Betaproteobacteria</taxon>
        <taxon>Nitrosomonadales</taxon>
        <taxon>Sterolibacteriaceae</taxon>
        <taxon>Methyloversatilis</taxon>
    </lineage>
</organism>
<evidence type="ECO:0000256" key="7">
    <source>
        <dbReference type="ARBA" id="ARBA00023136"/>
    </source>
</evidence>
<keyword evidence="5" id="KW-0547">Nucleotide-binding</keyword>
<evidence type="ECO:0000313" key="10">
    <source>
        <dbReference type="Proteomes" id="UP000005019"/>
    </source>
</evidence>
<dbReference type="eggNOG" id="COG4172">
    <property type="taxonomic scope" value="Bacteria"/>
</dbReference>
<dbReference type="InterPro" id="IPR003439">
    <property type="entry name" value="ABC_transporter-like_ATP-bd"/>
</dbReference>
<dbReference type="NCBIfam" id="TIGR01727">
    <property type="entry name" value="oligo_HPY"/>
    <property type="match status" value="1"/>
</dbReference>
<dbReference type="EMBL" id="AFHG01000031">
    <property type="protein sequence ID" value="EGK72743.1"/>
    <property type="molecule type" value="Genomic_DNA"/>
</dbReference>
<dbReference type="Pfam" id="PF00005">
    <property type="entry name" value="ABC_tran"/>
    <property type="match status" value="2"/>
</dbReference>
<evidence type="ECO:0000256" key="6">
    <source>
        <dbReference type="ARBA" id="ARBA00022840"/>
    </source>
</evidence>
<dbReference type="GO" id="GO:0005524">
    <property type="term" value="F:ATP binding"/>
    <property type="evidence" value="ECO:0007669"/>
    <property type="project" value="UniProtKB-KW"/>
</dbReference>
<proteinExistence type="inferred from homology"/>
<evidence type="ECO:0000256" key="1">
    <source>
        <dbReference type="ARBA" id="ARBA00004417"/>
    </source>
</evidence>
<dbReference type="InterPro" id="IPR050388">
    <property type="entry name" value="ABC_Ni/Peptide_Import"/>
</dbReference>
<evidence type="ECO:0000256" key="4">
    <source>
        <dbReference type="ARBA" id="ARBA00022475"/>
    </source>
</evidence>
<dbReference type="FunFam" id="3.40.50.300:FF:000016">
    <property type="entry name" value="Oligopeptide ABC transporter ATP-binding component"/>
    <property type="match status" value="1"/>
</dbReference>
<dbReference type="PROSITE" id="PS50893">
    <property type="entry name" value="ABC_TRANSPORTER_2"/>
    <property type="match status" value="2"/>
</dbReference>
<accession>F5R9R1</accession>
<dbReference type="Gene3D" id="3.40.50.300">
    <property type="entry name" value="P-loop containing nucleotide triphosphate hydrolases"/>
    <property type="match status" value="2"/>
</dbReference>
<gene>
    <name evidence="9" type="ORF">METUNv1_00982</name>
</gene>
<evidence type="ECO:0000256" key="5">
    <source>
        <dbReference type="ARBA" id="ARBA00022741"/>
    </source>
</evidence>
<keyword evidence="4" id="KW-1003">Cell membrane</keyword>
<dbReference type="GO" id="GO:0055085">
    <property type="term" value="P:transmembrane transport"/>
    <property type="evidence" value="ECO:0007669"/>
    <property type="project" value="UniProtKB-ARBA"/>
</dbReference>
<dbReference type="AlphaFoldDB" id="F5R9R1"/>
<evidence type="ECO:0000259" key="8">
    <source>
        <dbReference type="PROSITE" id="PS50893"/>
    </source>
</evidence>
<dbReference type="RefSeq" id="WP_008059413.1">
    <property type="nucleotide sequence ID" value="NZ_AFHG01000031.1"/>
</dbReference>
<dbReference type="GO" id="GO:0016887">
    <property type="term" value="F:ATP hydrolysis activity"/>
    <property type="evidence" value="ECO:0007669"/>
    <property type="project" value="InterPro"/>
</dbReference>
<evidence type="ECO:0000256" key="2">
    <source>
        <dbReference type="ARBA" id="ARBA00005417"/>
    </source>
</evidence>
<dbReference type="CDD" id="cd03257">
    <property type="entry name" value="ABC_NikE_OppD_transporters"/>
    <property type="match status" value="2"/>
</dbReference>
<keyword evidence="10" id="KW-1185">Reference proteome</keyword>
<dbReference type="InterPro" id="IPR027417">
    <property type="entry name" value="P-loop_NTPase"/>
</dbReference>
<dbReference type="NCBIfam" id="NF008453">
    <property type="entry name" value="PRK11308.1"/>
    <property type="match status" value="2"/>
</dbReference>
<dbReference type="NCBIfam" id="NF007739">
    <property type="entry name" value="PRK10419.1"/>
    <property type="match status" value="2"/>
</dbReference>
<comment type="caution">
    <text evidence="9">The sequence shown here is derived from an EMBL/GenBank/DDBJ whole genome shotgun (WGS) entry which is preliminary data.</text>
</comment>
<dbReference type="InterPro" id="IPR013563">
    <property type="entry name" value="Oligopep_ABC_C"/>
</dbReference>
<reference evidence="9 10" key="1">
    <citation type="journal article" date="2011" name="J. Bacteriol.">
        <title>Genome sequence of Methyloversatilis universalis FAM5T, a methylotrophic representative of the order Rhodocyclales.</title>
        <authorList>
            <person name="Kittichotirat W."/>
            <person name="Good N.M."/>
            <person name="Hall R."/>
            <person name="Bringel F."/>
            <person name="Lajus A."/>
            <person name="Medigue C."/>
            <person name="Smalley N.E."/>
            <person name="Beck D."/>
            <person name="Bumgarner R."/>
            <person name="Vuilleumier S."/>
            <person name="Kalyuzhnaya M.G."/>
        </authorList>
    </citation>
    <scope>NUCLEOTIDE SEQUENCE [LARGE SCALE GENOMIC DNA]</scope>
    <source>
        <strain evidence="10">ATCC BAA-1314 / JCM 13912 / FAM5</strain>
    </source>
</reference>
<evidence type="ECO:0000256" key="3">
    <source>
        <dbReference type="ARBA" id="ARBA00022448"/>
    </source>
</evidence>
<keyword evidence="6 9" id="KW-0067">ATP-binding</keyword>
<dbReference type="GO" id="GO:0015833">
    <property type="term" value="P:peptide transport"/>
    <property type="evidence" value="ECO:0007669"/>
    <property type="project" value="InterPro"/>
</dbReference>
<dbReference type="SUPFAM" id="SSF52540">
    <property type="entry name" value="P-loop containing nucleoside triphosphate hydrolases"/>
    <property type="match status" value="2"/>
</dbReference>
<dbReference type="Proteomes" id="UP000005019">
    <property type="component" value="Unassembled WGS sequence"/>
</dbReference>
<feature type="domain" description="ABC transporter" evidence="8">
    <location>
        <begin position="384"/>
        <end position="622"/>
    </location>
</feature>
<keyword evidence="7" id="KW-0472">Membrane</keyword>
<comment type="subcellular location">
    <subcellularLocation>
        <location evidence="1">Cell inner membrane</location>
        <topology evidence="1">Peripheral membrane protein</topology>
    </subcellularLocation>
</comment>
<dbReference type="PANTHER" id="PTHR43297:SF2">
    <property type="entry name" value="DIPEPTIDE TRANSPORT ATP-BINDING PROTEIN DPPD"/>
    <property type="match status" value="1"/>
</dbReference>
<evidence type="ECO:0000313" key="9">
    <source>
        <dbReference type="EMBL" id="EGK72743.1"/>
    </source>
</evidence>
<dbReference type="InterPro" id="IPR017871">
    <property type="entry name" value="ABC_transporter-like_CS"/>
</dbReference>
<dbReference type="InterPro" id="IPR003593">
    <property type="entry name" value="AAA+_ATPase"/>
</dbReference>